<accession>A0A9W6QE19</accession>
<dbReference type="CDD" id="cd05233">
    <property type="entry name" value="SDR_c"/>
    <property type="match status" value="1"/>
</dbReference>
<evidence type="ECO:0000256" key="2">
    <source>
        <dbReference type="ARBA" id="ARBA00023002"/>
    </source>
</evidence>
<reference evidence="3" key="1">
    <citation type="submission" date="2023-02" db="EMBL/GenBank/DDBJ databases">
        <title>Kitasatospora phosalacinea NBRC 14627.</title>
        <authorList>
            <person name="Ichikawa N."/>
            <person name="Sato H."/>
            <person name="Tonouchi N."/>
        </authorList>
    </citation>
    <scope>NUCLEOTIDE SEQUENCE</scope>
    <source>
        <strain evidence="3">NBRC 14627</strain>
    </source>
</reference>
<comment type="caution">
    <text evidence="3">The sequence shown here is derived from an EMBL/GenBank/DDBJ whole genome shotgun (WGS) entry which is preliminary data.</text>
</comment>
<dbReference type="PRINTS" id="PR00081">
    <property type="entry name" value="GDHRDH"/>
</dbReference>
<keyword evidence="2" id="KW-0560">Oxidoreductase</keyword>
<dbReference type="PANTHER" id="PTHR43639">
    <property type="entry name" value="OXIDOREDUCTASE, SHORT-CHAIN DEHYDROGENASE/REDUCTASE FAMILY (AFU_ORTHOLOGUE AFUA_5G02870)"/>
    <property type="match status" value="1"/>
</dbReference>
<comment type="similarity">
    <text evidence="1">Belongs to the short-chain dehydrogenases/reductases (SDR) family.</text>
</comment>
<protein>
    <submittedName>
        <fullName evidence="3">Ketoreductase</fullName>
    </submittedName>
</protein>
<organism evidence="3 4">
    <name type="scientific">Kitasatospora phosalacinea</name>
    <dbReference type="NCBI Taxonomy" id="2065"/>
    <lineage>
        <taxon>Bacteria</taxon>
        <taxon>Bacillati</taxon>
        <taxon>Actinomycetota</taxon>
        <taxon>Actinomycetes</taxon>
        <taxon>Kitasatosporales</taxon>
        <taxon>Streptomycetaceae</taxon>
        <taxon>Kitasatospora</taxon>
    </lineage>
</organism>
<dbReference type="AlphaFoldDB" id="A0A9W6QE19"/>
<evidence type="ECO:0000313" key="3">
    <source>
        <dbReference type="EMBL" id="GLW74444.1"/>
    </source>
</evidence>
<evidence type="ECO:0000313" key="4">
    <source>
        <dbReference type="Proteomes" id="UP001165041"/>
    </source>
</evidence>
<dbReference type="RefSeq" id="WP_388036817.1">
    <property type="nucleotide sequence ID" value="NZ_BSSA01000035.1"/>
</dbReference>
<dbReference type="InterPro" id="IPR020904">
    <property type="entry name" value="Sc_DH/Rdtase_CS"/>
</dbReference>
<dbReference type="SUPFAM" id="SSF51735">
    <property type="entry name" value="NAD(P)-binding Rossmann-fold domains"/>
    <property type="match status" value="1"/>
</dbReference>
<dbReference type="PANTHER" id="PTHR43639:SF1">
    <property type="entry name" value="SHORT-CHAIN DEHYDROGENASE_REDUCTASE FAMILY PROTEIN"/>
    <property type="match status" value="1"/>
</dbReference>
<dbReference type="PROSITE" id="PS00061">
    <property type="entry name" value="ADH_SHORT"/>
    <property type="match status" value="1"/>
</dbReference>
<dbReference type="Proteomes" id="UP001165041">
    <property type="component" value="Unassembled WGS sequence"/>
</dbReference>
<dbReference type="InterPro" id="IPR036291">
    <property type="entry name" value="NAD(P)-bd_dom_sf"/>
</dbReference>
<dbReference type="GO" id="GO:0016491">
    <property type="term" value="F:oxidoreductase activity"/>
    <property type="evidence" value="ECO:0007669"/>
    <property type="project" value="UniProtKB-KW"/>
</dbReference>
<evidence type="ECO:0000256" key="1">
    <source>
        <dbReference type="ARBA" id="ARBA00006484"/>
    </source>
</evidence>
<gene>
    <name evidence="3" type="ORF">Kpho02_67420</name>
</gene>
<dbReference type="InterPro" id="IPR002347">
    <property type="entry name" value="SDR_fam"/>
</dbReference>
<dbReference type="Pfam" id="PF13561">
    <property type="entry name" value="adh_short_C2"/>
    <property type="match status" value="1"/>
</dbReference>
<name>A0A9W6QE19_9ACTN</name>
<proteinExistence type="inferred from homology"/>
<dbReference type="FunFam" id="3.40.50.720:FF:000084">
    <property type="entry name" value="Short-chain dehydrogenase reductase"/>
    <property type="match status" value="1"/>
</dbReference>
<dbReference type="Gene3D" id="3.40.50.720">
    <property type="entry name" value="NAD(P)-binding Rossmann-like Domain"/>
    <property type="match status" value="1"/>
</dbReference>
<sequence length="250" mass="26056">MNDRAADQGRRTVVITGGGSGIGRATARLFADEGAQVLIVGRTGDALEETAHGRPRIRTFVADVSTADAPQAIVQAAVREFGGIDVLVNNAGITRPAVLGEIDRDLAVQQLGTNLLGPVFLTQAALAHLGPGSVVVNVTSNPAERGWPANSLYGSTKVALDFLTRTWAREVAARGIRVVSVAPGVTETNALAKSGLSEETLSAKRDYQRIPLGRAAQPEEIAWWIHTVCGPGAGYLTGSVVRVDGGVSVC</sequence>
<dbReference type="EMBL" id="BSSA01000035">
    <property type="protein sequence ID" value="GLW74444.1"/>
    <property type="molecule type" value="Genomic_DNA"/>
</dbReference>
<dbReference type="PRINTS" id="PR00080">
    <property type="entry name" value="SDRFAMILY"/>
</dbReference>